<dbReference type="PROSITE" id="PS51318">
    <property type="entry name" value="TAT"/>
    <property type="match status" value="1"/>
</dbReference>
<evidence type="ECO:0000256" key="4">
    <source>
        <dbReference type="ARBA" id="ARBA00023004"/>
    </source>
</evidence>
<gene>
    <name evidence="7" type="primary">napF</name>
    <name evidence="7" type="ORF">J1M35_03460</name>
</gene>
<protein>
    <submittedName>
        <fullName evidence="7">Ferredoxin-type protein NapF</fullName>
    </submittedName>
</protein>
<dbReference type="PROSITE" id="PS00198">
    <property type="entry name" value="4FE4S_FER_1"/>
    <property type="match status" value="2"/>
</dbReference>
<evidence type="ECO:0000313" key="8">
    <source>
        <dbReference type="Proteomes" id="UP000663903"/>
    </source>
</evidence>
<dbReference type="InterPro" id="IPR004496">
    <property type="entry name" value="NapF"/>
</dbReference>
<dbReference type="InterPro" id="IPR006311">
    <property type="entry name" value="TAT_signal"/>
</dbReference>
<dbReference type="PANTHER" id="PTHR43687:SF4">
    <property type="entry name" value="BLR5484 PROTEIN"/>
    <property type="match status" value="1"/>
</dbReference>
<dbReference type="PROSITE" id="PS51379">
    <property type="entry name" value="4FE4S_FER_2"/>
    <property type="match status" value="3"/>
</dbReference>
<dbReference type="Proteomes" id="UP000663903">
    <property type="component" value="Chromosome"/>
</dbReference>
<dbReference type="NCBIfam" id="TIGR00402">
    <property type="entry name" value="napF"/>
    <property type="match status" value="1"/>
</dbReference>
<sequence length="177" mass="18429">MIDPRRRSFLRGRVAEAAAPQSPAVQRPPWAVAEARFTALCVRCHACVEDCPRGVLKAGDGGFPEVNFAAQGCDFCGACEAACEPQALNRAAAESAHGSDSPHAAWPGWQVQIAPHCLALQKVECRICADACDARAIRFAPAPGGISQMRLDVAACTACGECVGVCPVGAVTVAQGR</sequence>
<dbReference type="CDD" id="cd10564">
    <property type="entry name" value="NapF_like"/>
    <property type="match status" value="1"/>
</dbReference>
<dbReference type="AlphaFoldDB" id="A0A975CJ80"/>
<proteinExistence type="predicted"/>
<organism evidence="7 8">
    <name type="scientific">Ottowia testudinis</name>
    <dbReference type="NCBI Taxonomy" id="2816950"/>
    <lineage>
        <taxon>Bacteria</taxon>
        <taxon>Pseudomonadati</taxon>
        <taxon>Pseudomonadota</taxon>
        <taxon>Betaproteobacteria</taxon>
        <taxon>Burkholderiales</taxon>
        <taxon>Comamonadaceae</taxon>
        <taxon>Ottowia</taxon>
    </lineage>
</organism>
<evidence type="ECO:0000256" key="3">
    <source>
        <dbReference type="ARBA" id="ARBA00022737"/>
    </source>
</evidence>
<keyword evidence="2" id="KW-0479">Metal-binding</keyword>
<dbReference type="EMBL" id="CP071796">
    <property type="protein sequence ID" value="QTD45982.1"/>
    <property type="molecule type" value="Genomic_DNA"/>
</dbReference>
<accession>A0A975CJ80</accession>
<dbReference type="InterPro" id="IPR017900">
    <property type="entry name" value="4Fe4S_Fe_S_CS"/>
</dbReference>
<dbReference type="KEGG" id="otd:J1M35_03460"/>
<keyword evidence="5" id="KW-0411">Iron-sulfur</keyword>
<dbReference type="InterPro" id="IPR017896">
    <property type="entry name" value="4Fe4S_Fe-S-bd"/>
</dbReference>
<name>A0A975CJ80_9BURK</name>
<dbReference type="RefSeq" id="WP_208009844.1">
    <property type="nucleotide sequence ID" value="NZ_CP071796.1"/>
</dbReference>
<dbReference type="Gene3D" id="3.30.70.20">
    <property type="match status" value="2"/>
</dbReference>
<dbReference type="InterPro" id="IPR050572">
    <property type="entry name" value="Fe-S_Ferredoxin"/>
</dbReference>
<keyword evidence="1" id="KW-0004">4Fe-4S</keyword>
<evidence type="ECO:0000256" key="5">
    <source>
        <dbReference type="ARBA" id="ARBA00023014"/>
    </source>
</evidence>
<evidence type="ECO:0000256" key="2">
    <source>
        <dbReference type="ARBA" id="ARBA00022723"/>
    </source>
</evidence>
<feature type="domain" description="4Fe-4S ferredoxin-type" evidence="6">
    <location>
        <begin position="147"/>
        <end position="176"/>
    </location>
</feature>
<keyword evidence="4" id="KW-0408">Iron</keyword>
<dbReference type="SUPFAM" id="SSF54862">
    <property type="entry name" value="4Fe-4S ferredoxins"/>
    <property type="match status" value="1"/>
</dbReference>
<keyword evidence="8" id="KW-1185">Reference proteome</keyword>
<reference evidence="7" key="1">
    <citation type="submission" date="2021-03" db="EMBL/GenBank/DDBJ databases">
        <title>Ottowia sp. 27C isolated from the cloaca of a Giant Asian pond turtle (Heosemys grandis).</title>
        <authorList>
            <person name="Spergser J."/>
            <person name="Busse H.-J."/>
        </authorList>
    </citation>
    <scope>NUCLEOTIDE SEQUENCE</scope>
    <source>
        <strain evidence="7">27C</strain>
    </source>
</reference>
<evidence type="ECO:0000259" key="6">
    <source>
        <dbReference type="PROSITE" id="PS51379"/>
    </source>
</evidence>
<keyword evidence="3" id="KW-0677">Repeat</keyword>
<dbReference type="GO" id="GO:0051539">
    <property type="term" value="F:4 iron, 4 sulfur cluster binding"/>
    <property type="evidence" value="ECO:0007669"/>
    <property type="project" value="UniProtKB-KW"/>
</dbReference>
<evidence type="ECO:0000256" key="1">
    <source>
        <dbReference type="ARBA" id="ARBA00022485"/>
    </source>
</evidence>
<evidence type="ECO:0000313" key="7">
    <source>
        <dbReference type="EMBL" id="QTD45982.1"/>
    </source>
</evidence>
<dbReference type="GO" id="GO:0046872">
    <property type="term" value="F:metal ion binding"/>
    <property type="evidence" value="ECO:0007669"/>
    <property type="project" value="UniProtKB-KW"/>
</dbReference>
<dbReference type="Pfam" id="PF12838">
    <property type="entry name" value="Fer4_7"/>
    <property type="match status" value="2"/>
</dbReference>
<feature type="domain" description="4Fe-4S ferredoxin-type" evidence="6">
    <location>
        <begin position="32"/>
        <end position="61"/>
    </location>
</feature>
<feature type="domain" description="4Fe-4S ferredoxin-type" evidence="6">
    <location>
        <begin position="62"/>
        <end position="93"/>
    </location>
</feature>
<dbReference type="PANTHER" id="PTHR43687">
    <property type="entry name" value="ADENYLYLSULFATE REDUCTASE, BETA SUBUNIT"/>
    <property type="match status" value="1"/>
</dbReference>